<evidence type="ECO:0000256" key="2">
    <source>
        <dbReference type="ARBA" id="ARBA00022676"/>
    </source>
</evidence>
<dbReference type="Pfam" id="PF00534">
    <property type="entry name" value="Glycos_transf_1"/>
    <property type="match status" value="1"/>
</dbReference>
<dbReference type="HOGENOM" id="CLU_028367_0_1_9"/>
<dbReference type="Pfam" id="PF06925">
    <property type="entry name" value="MGDG_synth"/>
    <property type="match status" value="1"/>
</dbReference>
<gene>
    <name evidence="6" type="ORF">C812_03198</name>
</gene>
<dbReference type="GeneID" id="43346154"/>
<evidence type="ECO:0000256" key="1">
    <source>
        <dbReference type="ARBA" id="ARBA00006962"/>
    </source>
</evidence>
<proteinExistence type="inferred from homology"/>
<keyword evidence="2" id="KW-0328">Glycosyltransferase</keyword>
<name>R9LGE8_9BACL</name>
<dbReference type="PATRIC" id="fig|1235795.3.peg.3165"/>
<keyword evidence="3" id="KW-0808">Transferase</keyword>
<dbReference type="SUPFAM" id="SSF53756">
    <property type="entry name" value="UDP-Glycosyltransferase/glycogen phosphorylase"/>
    <property type="match status" value="1"/>
</dbReference>
<sequence length="389" mass="44037">MTSQSPKILILYASYGDGHYQASKAVEASLRSRGVTDITLLDLMAEAHPLINGLTKFVYMQSFKTIPGLYGWVYNATKQMPQEAPLLEVINSFGMNKLQQTLQQTQPNLIIHTFPQLAMPRLLKRTGQSLPMANIITDFDLHGRWIHSGVDRYYVATEDLKAEMVSRGIPEERIRVSGIPVKPEFHLQHPDRQECLTGPLQELFVKNHTNNKTTILLMAGAYGSMQGVREVIERFMALEHYRVIAVCGRNHELYRALHEQLPPHPDVHLLEYVEQVAALMQQCDCIVTKPGGITLSEALACRLPVFVYRPVPGQELNNARYLAQKGVACITRTPAELTEEIDALFQDPHRLTKLRQKIENLRRPEAAEVIADDILEQWFAPKQAELVLS</sequence>
<comment type="similarity">
    <text evidence="1">Belongs to the glycosyltransferase 28 family.</text>
</comment>
<evidence type="ECO:0008006" key="8">
    <source>
        <dbReference type="Google" id="ProtNLM"/>
    </source>
</evidence>
<evidence type="ECO:0000259" key="4">
    <source>
        <dbReference type="Pfam" id="PF00534"/>
    </source>
</evidence>
<organism evidence="6 7">
    <name type="scientific">Paenibacillus barengoltzii G22</name>
    <dbReference type="NCBI Taxonomy" id="1235795"/>
    <lineage>
        <taxon>Bacteria</taxon>
        <taxon>Bacillati</taxon>
        <taxon>Bacillota</taxon>
        <taxon>Bacilli</taxon>
        <taxon>Bacillales</taxon>
        <taxon>Paenibacillaceae</taxon>
        <taxon>Paenibacillus</taxon>
    </lineage>
</organism>
<evidence type="ECO:0000256" key="3">
    <source>
        <dbReference type="ARBA" id="ARBA00022679"/>
    </source>
</evidence>
<evidence type="ECO:0000313" key="7">
    <source>
        <dbReference type="Proteomes" id="UP000019598"/>
    </source>
</evidence>
<dbReference type="GO" id="GO:0009247">
    <property type="term" value="P:glycolipid biosynthetic process"/>
    <property type="evidence" value="ECO:0007669"/>
    <property type="project" value="InterPro"/>
</dbReference>
<dbReference type="AlphaFoldDB" id="R9LGE8"/>
<dbReference type="GO" id="GO:0016758">
    <property type="term" value="F:hexosyltransferase activity"/>
    <property type="evidence" value="ECO:0007669"/>
    <property type="project" value="InterPro"/>
</dbReference>
<evidence type="ECO:0000313" key="6">
    <source>
        <dbReference type="EMBL" id="EOS54802.1"/>
    </source>
</evidence>
<accession>R9LGE8</accession>
<dbReference type="PANTHER" id="PTHR43025:SF3">
    <property type="entry name" value="MONOGALACTOSYLDIACYLGLYCEROL SYNTHASE 1, CHLOROPLASTIC"/>
    <property type="match status" value="1"/>
</dbReference>
<dbReference type="InterPro" id="IPR050519">
    <property type="entry name" value="Glycosyltransf_28_UgtP"/>
</dbReference>
<dbReference type="Proteomes" id="UP000019598">
    <property type="component" value="Unassembled WGS sequence"/>
</dbReference>
<feature type="domain" description="Diacylglycerol glucosyltransferase N-terminal" evidence="5">
    <location>
        <begin position="19"/>
        <end position="181"/>
    </location>
</feature>
<comment type="caution">
    <text evidence="6">The sequence shown here is derived from an EMBL/GenBank/DDBJ whole genome shotgun (WGS) entry which is preliminary data.</text>
</comment>
<dbReference type="OrthoDB" id="9815663at2"/>
<protein>
    <recommendedName>
        <fullName evidence="8">Monogalactosyldiacylglycerol synthase</fullName>
    </recommendedName>
</protein>
<reference evidence="6 7" key="1">
    <citation type="submission" date="2013-04" db="EMBL/GenBank/DDBJ databases">
        <title>The Genome Sequence of Paenibacillus barengoltzii G22.</title>
        <authorList>
            <consortium name="The Broad Institute Genomics Platform"/>
            <consortium name="The Broad Institute Genome Sequencing Center for Infectious Disease"/>
            <person name="Earl A."/>
            <person name="Xavier R."/>
            <person name="Elson C."/>
            <person name="Duck W."/>
            <person name="Walker B."/>
            <person name="Young S."/>
            <person name="Zeng Q."/>
            <person name="Gargeya S."/>
            <person name="Fitzgerald M."/>
            <person name="Haas B."/>
            <person name="Abouelleil A."/>
            <person name="Allen A.W."/>
            <person name="Alvarado L."/>
            <person name="Arachchi H.M."/>
            <person name="Berlin A.M."/>
            <person name="Chapman S.B."/>
            <person name="Gainer-Dewar J."/>
            <person name="Goldberg J."/>
            <person name="Griggs A."/>
            <person name="Gujja S."/>
            <person name="Hansen M."/>
            <person name="Howarth C."/>
            <person name="Imamovic A."/>
            <person name="Ireland A."/>
            <person name="Larimer J."/>
            <person name="McCowan C."/>
            <person name="Murphy C."/>
            <person name="Pearson M."/>
            <person name="Poon T.W."/>
            <person name="Priest M."/>
            <person name="Roberts A."/>
            <person name="Saif S."/>
            <person name="Shea T."/>
            <person name="Sisk P."/>
            <person name="Sykes S."/>
            <person name="Wortman J."/>
            <person name="Nusbaum C."/>
            <person name="Birren B."/>
        </authorList>
    </citation>
    <scope>NUCLEOTIDE SEQUENCE [LARGE SCALE GENOMIC DNA]</scope>
    <source>
        <strain evidence="6 7">G22</strain>
    </source>
</reference>
<dbReference type="PANTHER" id="PTHR43025">
    <property type="entry name" value="MONOGALACTOSYLDIACYLGLYCEROL SYNTHASE"/>
    <property type="match status" value="1"/>
</dbReference>
<evidence type="ECO:0000259" key="5">
    <source>
        <dbReference type="Pfam" id="PF06925"/>
    </source>
</evidence>
<dbReference type="GO" id="GO:0016020">
    <property type="term" value="C:membrane"/>
    <property type="evidence" value="ECO:0007669"/>
    <property type="project" value="GOC"/>
</dbReference>
<dbReference type="STRING" id="1235795.C812_03198"/>
<dbReference type="RefSeq" id="WP_016313620.1">
    <property type="nucleotide sequence ID" value="NZ_KE159654.1"/>
</dbReference>
<dbReference type="InterPro" id="IPR001296">
    <property type="entry name" value="Glyco_trans_1"/>
</dbReference>
<dbReference type="InterPro" id="IPR009695">
    <property type="entry name" value="Diacylglyc_glucosyltr_N"/>
</dbReference>
<dbReference type="Gene3D" id="3.40.50.2000">
    <property type="entry name" value="Glycogen Phosphorylase B"/>
    <property type="match status" value="1"/>
</dbReference>
<feature type="domain" description="Glycosyl transferase family 1" evidence="4">
    <location>
        <begin position="203"/>
        <end position="357"/>
    </location>
</feature>
<dbReference type="EMBL" id="ASSZ01000028">
    <property type="protein sequence ID" value="EOS54802.1"/>
    <property type="molecule type" value="Genomic_DNA"/>
</dbReference>